<feature type="transmembrane region" description="Helical" evidence="5">
    <location>
        <begin position="152"/>
        <end position="173"/>
    </location>
</feature>
<keyword evidence="8" id="KW-1185">Reference proteome</keyword>
<feature type="transmembrane region" description="Helical" evidence="5">
    <location>
        <begin position="89"/>
        <end position="110"/>
    </location>
</feature>
<keyword evidence="7" id="KW-0436">Ligase</keyword>
<feature type="transmembrane region" description="Helical" evidence="5">
    <location>
        <begin position="9"/>
        <end position="26"/>
    </location>
</feature>
<feature type="transmembrane region" description="Helical" evidence="5">
    <location>
        <begin position="180"/>
        <end position="197"/>
    </location>
</feature>
<evidence type="ECO:0000256" key="5">
    <source>
        <dbReference type="SAM" id="Phobius"/>
    </source>
</evidence>
<evidence type="ECO:0000256" key="3">
    <source>
        <dbReference type="ARBA" id="ARBA00022989"/>
    </source>
</evidence>
<comment type="caution">
    <text evidence="7">The sequence shown here is derived from an EMBL/GenBank/DDBJ whole genome shotgun (WGS) entry which is preliminary data.</text>
</comment>
<feature type="transmembrane region" description="Helical" evidence="5">
    <location>
        <begin position="338"/>
        <end position="361"/>
    </location>
</feature>
<dbReference type="InterPro" id="IPR051533">
    <property type="entry name" value="WaaL-like"/>
</dbReference>
<keyword evidence="4 5" id="KW-0472">Membrane</keyword>
<evidence type="ECO:0000313" key="8">
    <source>
        <dbReference type="Proteomes" id="UP001365619"/>
    </source>
</evidence>
<dbReference type="GO" id="GO:0016874">
    <property type="term" value="F:ligase activity"/>
    <property type="evidence" value="ECO:0007669"/>
    <property type="project" value="UniProtKB-KW"/>
</dbReference>
<keyword evidence="2 5" id="KW-0812">Transmembrane</keyword>
<feature type="domain" description="O-antigen ligase-related" evidence="6">
    <location>
        <begin position="186"/>
        <end position="319"/>
    </location>
</feature>
<accession>A0ABU8HSD3</accession>
<evidence type="ECO:0000313" key="7">
    <source>
        <dbReference type="EMBL" id="MEI5929743.1"/>
    </source>
</evidence>
<protein>
    <submittedName>
        <fullName evidence="7">O-antigen ligase family protein</fullName>
    </submittedName>
</protein>
<organism evidence="7 8">
    <name type="scientific">Bacillus luti</name>
    <dbReference type="NCBI Taxonomy" id="2026191"/>
    <lineage>
        <taxon>Bacteria</taxon>
        <taxon>Bacillati</taxon>
        <taxon>Bacillota</taxon>
        <taxon>Bacilli</taxon>
        <taxon>Bacillales</taxon>
        <taxon>Bacillaceae</taxon>
        <taxon>Bacillus</taxon>
        <taxon>Bacillus cereus group</taxon>
    </lineage>
</organism>
<feature type="transmembrane region" description="Helical" evidence="5">
    <location>
        <begin position="225"/>
        <end position="246"/>
    </location>
</feature>
<feature type="transmembrane region" description="Helical" evidence="5">
    <location>
        <begin position="306"/>
        <end position="326"/>
    </location>
</feature>
<reference evidence="7 8" key="1">
    <citation type="submission" date="2024-03" db="EMBL/GenBank/DDBJ databases">
        <title>A Rare Waterborne Outbreak of Bacillus cereus in China: Epidemiologic Survey, Genomic Insights and Virulence Characteristics.</title>
        <authorList>
            <person name="Wang S."/>
        </authorList>
    </citation>
    <scope>NUCLEOTIDE SEQUENCE [LARGE SCALE GENOMIC DNA]</scope>
    <source>
        <strain evidence="7 8">BC008</strain>
    </source>
</reference>
<feature type="transmembrane region" description="Helical" evidence="5">
    <location>
        <begin position="66"/>
        <end position="83"/>
    </location>
</feature>
<proteinExistence type="predicted"/>
<evidence type="ECO:0000256" key="4">
    <source>
        <dbReference type="ARBA" id="ARBA00023136"/>
    </source>
</evidence>
<comment type="subcellular location">
    <subcellularLocation>
        <location evidence="1">Membrane</location>
        <topology evidence="1">Multi-pass membrane protein</topology>
    </subcellularLocation>
</comment>
<dbReference type="Proteomes" id="UP001365619">
    <property type="component" value="Unassembled WGS sequence"/>
</dbReference>
<gene>
    <name evidence="7" type="ORF">WBS43_13535</name>
</gene>
<evidence type="ECO:0000256" key="2">
    <source>
        <dbReference type="ARBA" id="ARBA00022692"/>
    </source>
</evidence>
<dbReference type="Pfam" id="PF04932">
    <property type="entry name" value="Wzy_C"/>
    <property type="match status" value="1"/>
</dbReference>
<keyword evidence="3 5" id="KW-1133">Transmembrane helix</keyword>
<dbReference type="InterPro" id="IPR007016">
    <property type="entry name" value="O-antigen_ligase-rel_domated"/>
</dbReference>
<evidence type="ECO:0000259" key="6">
    <source>
        <dbReference type="Pfam" id="PF04932"/>
    </source>
</evidence>
<dbReference type="PANTHER" id="PTHR37422">
    <property type="entry name" value="TEICHURONIC ACID BIOSYNTHESIS PROTEIN TUAE"/>
    <property type="match status" value="1"/>
</dbReference>
<evidence type="ECO:0000256" key="1">
    <source>
        <dbReference type="ARBA" id="ARBA00004141"/>
    </source>
</evidence>
<feature type="transmembrane region" description="Helical" evidence="5">
    <location>
        <begin position="203"/>
        <end position="218"/>
    </location>
</feature>
<dbReference type="EMBL" id="JBBAGW010000003">
    <property type="protein sequence ID" value="MEI5929743.1"/>
    <property type="molecule type" value="Genomic_DNA"/>
</dbReference>
<name>A0ABU8HSD3_9BACI</name>
<sequence>MENKKWKKISIAPLIFGLLPLGYFYKGGEGKGFFDITLILFIMLYLIFLYNLIVLKRSMEFYFRDVLFFVWIILVVGSVLYTPHQTEGIIKAAKFIFLSMPMIFFGRVILKGQEDFIACIKYFVFFSAFFEIVVLIDFIQNGAPLGRYKFQAVHPVPLSMLGSLNIIILFLLYIEKKLKAIKFVLMLILSISTVIIASSKGPIVSLVIVLILLIPYLKKKVNLKFAISFLVTSCIAYFIILKMQVISNNLDVLISRFQNASGDGSTEERLGLYNIAFDIFKEHPFFGGGISCFIEGTYPHNVILEILAENGLVVGVLFAGLIWFIIKKYYEYIIKSNYVNFINVISLSITIMTLINLMYSWSYIDNKFFYLGLGLLWNTQLVKSRY</sequence>
<feature type="transmembrane region" description="Helical" evidence="5">
    <location>
        <begin position="32"/>
        <end position="54"/>
    </location>
</feature>
<dbReference type="RefSeq" id="WP_185913297.1">
    <property type="nucleotide sequence ID" value="NZ_JBBAGV010000003.1"/>
</dbReference>
<dbReference type="PANTHER" id="PTHR37422:SF17">
    <property type="entry name" value="O-ANTIGEN LIGASE"/>
    <property type="match status" value="1"/>
</dbReference>
<feature type="transmembrane region" description="Helical" evidence="5">
    <location>
        <begin position="122"/>
        <end position="140"/>
    </location>
</feature>